<evidence type="ECO:0000313" key="5">
    <source>
        <dbReference type="WBParaSite" id="GPUH_0001879101-mRNA-1"/>
    </source>
</evidence>
<reference evidence="3 4" key="2">
    <citation type="submission" date="2018-11" db="EMBL/GenBank/DDBJ databases">
        <authorList>
            <consortium name="Pathogen Informatics"/>
        </authorList>
    </citation>
    <scope>NUCLEOTIDE SEQUENCE [LARGE SCALE GENOMIC DNA]</scope>
</reference>
<sequence>MVRKAIITGEYEPKGEEVNYPLLQGCTPEEIKQIDEVSAPEPEEPTRGIPGFWLHLLKNVDHLCDMIQDHDEPILMHLKDITCDVDVNPNVSLFFFFFFYFRHFQNNECARNRRIFNALFG</sequence>
<protein>
    <submittedName>
        <fullName evidence="5">Aldehyde dehydrogenase</fullName>
    </submittedName>
</protein>
<dbReference type="WBParaSite" id="GPUH_0001879101-mRNA-1">
    <property type="protein sequence ID" value="GPUH_0001879101-mRNA-1"/>
    <property type="gene ID" value="GPUH_0001879101"/>
</dbReference>
<dbReference type="AlphaFoldDB" id="A0A183ECS5"/>
<dbReference type="Pfam" id="PF00956">
    <property type="entry name" value="NAP"/>
    <property type="match status" value="1"/>
</dbReference>
<dbReference type="InterPro" id="IPR002164">
    <property type="entry name" value="NAP_family"/>
</dbReference>
<dbReference type="GO" id="GO:0006334">
    <property type="term" value="P:nucleosome assembly"/>
    <property type="evidence" value="ECO:0007669"/>
    <property type="project" value="InterPro"/>
</dbReference>
<reference evidence="5" key="1">
    <citation type="submission" date="2016-06" db="UniProtKB">
        <authorList>
            <consortium name="WormBaseParasite"/>
        </authorList>
    </citation>
    <scope>IDENTIFICATION</scope>
</reference>
<organism evidence="5">
    <name type="scientific">Gongylonema pulchrum</name>
    <dbReference type="NCBI Taxonomy" id="637853"/>
    <lineage>
        <taxon>Eukaryota</taxon>
        <taxon>Metazoa</taxon>
        <taxon>Ecdysozoa</taxon>
        <taxon>Nematoda</taxon>
        <taxon>Chromadorea</taxon>
        <taxon>Rhabditida</taxon>
        <taxon>Spirurina</taxon>
        <taxon>Spiruromorpha</taxon>
        <taxon>Spiruroidea</taxon>
        <taxon>Gongylonematidae</taxon>
        <taxon>Gongylonema</taxon>
    </lineage>
</organism>
<evidence type="ECO:0000313" key="4">
    <source>
        <dbReference type="Proteomes" id="UP000271098"/>
    </source>
</evidence>
<dbReference type="Proteomes" id="UP000271098">
    <property type="component" value="Unassembled WGS sequence"/>
</dbReference>
<name>A0A183ECS5_9BILA</name>
<comment type="similarity">
    <text evidence="1 2">Belongs to the nucleosome assembly protein (NAP) family.</text>
</comment>
<dbReference type="Gene3D" id="3.30.1120.90">
    <property type="entry name" value="Nucleosome assembly protein"/>
    <property type="match status" value="1"/>
</dbReference>
<dbReference type="EMBL" id="UYRT01087317">
    <property type="protein sequence ID" value="VDN32420.1"/>
    <property type="molecule type" value="Genomic_DNA"/>
</dbReference>
<accession>A0A183ECS5</accession>
<dbReference type="InterPro" id="IPR037231">
    <property type="entry name" value="NAP-like_sf"/>
</dbReference>
<dbReference type="GO" id="GO:0005634">
    <property type="term" value="C:nucleus"/>
    <property type="evidence" value="ECO:0007669"/>
    <property type="project" value="InterPro"/>
</dbReference>
<dbReference type="PANTHER" id="PTHR11875">
    <property type="entry name" value="TESTIS-SPECIFIC Y-ENCODED PROTEIN"/>
    <property type="match status" value="1"/>
</dbReference>
<dbReference type="OrthoDB" id="27325at2759"/>
<keyword evidence="4" id="KW-1185">Reference proteome</keyword>
<dbReference type="SUPFAM" id="SSF143113">
    <property type="entry name" value="NAP-like"/>
    <property type="match status" value="1"/>
</dbReference>
<proteinExistence type="inferred from homology"/>
<evidence type="ECO:0000256" key="1">
    <source>
        <dbReference type="ARBA" id="ARBA00009947"/>
    </source>
</evidence>
<evidence type="ECO:0000256" key="2">
    <source>
        <dbReference type="RuleBase" id="RU003876"/>
    </source>
</evidence>
<evidence type="ECO:0000313" key="3">
    <source>
        <dbReference type="EMBL" id="VDN32420.1"/>
    </source>
</evidence>
<gene>
    <name evidence="3" type="ORF">GPUH_LOCUS18767</name>
</gene>